<evidence type="ECO:0000313" key="1">
    <source>
        <dbReference type="EMBL" id="KAF2174346.1"/>
    </source>
</evidence>
<proteinExistence type="predicted"/>
<protein>
    <recommendedName>
        <fullName evidence="4">Heterokaryon incompatibility domain-containing protein</fullName>
    </recommendedName>
</protein>
<dbReference type="EMBL" id="ML994691">
    <property type="protein sequence ID" value="KAF2177250.1"/>
    <property type="molecule type" value="Genomic_DNA"/>
</dbReference>
<gene>
    <name evidence="1" type="ORF">K469DRAFT_694893</name>
    <name evidence="2" type="ORF">K469DRAFT_697341</name>
</gene>
<dbReference type="AlphaFoldDB" id="A0A6A6DH17"/>
<evidence type="ECO:0000313" key="3">
    <source>
        <dbReference type="Proteomes" id="UP000800200"/>
    </source>
</evidence>
<name>A0A6A6DH17_9PEZI</name>
<sequence>MLFVSGREKETKGHWFTQEDLVTINDSVPEGMEYNFTRNLSGRSGLGMPGALYVEPAIPDLPSWASDLSNSGREPCTLPWLNTHGKSWFKAGGGLMTVNPMLPGRLIYLDEDLDENGRPDSIRRIILRGKVVDRVESTAIIHQWESHLPCSPLCYIRSMALVCRQIFRVAIQSSQGRWSFPEDPEMPFARIIVADGSGSVFRSLMKDCIVEDEVDKGKLLSYWNTYDKYWEEKDLDALQECHSFDDIPSPATNPVDLRVVKSYHRCLVETLEGHIFFCTQDRNLLGLPPLPSKFNYTLAVVAGVRTPLVLRHGTASTGKSGYLIVGPCYLSGVMDGSELIVPDDLRGQDLWDHFTPLPLI</sequence>
<evidence type="ECO:0000313" key="2">
    <source>
        <dbReference type="EMBL" id="KAF2177250.1"/>
    </source>
</evidence>
<reference evidence="2" key="1">
    <citation type="journal article" date="2020" name="Stud. Mycol.">
        <title>101 Dothideomycetes genomes: a test case for predicting lifestyles and emergence of pathogens.</title>
        <authorList>
            <person name="Haridas S."/>
            <person name="Albert R."/>
            <person name="Binder M."/>
            <person name="Bloem J."/>
            <person name="Labutti K."/>
            <person name="Salamov A."/>
            <person name="Andreopoulos B."/>
            <person name="Baker S."/>
            <person name="Barry K."/>
            <person name="Bills G."/>
            <person name="Bluhm B."/>
            <person name="Cannon C."/>
            <person name="Castanera R."/>
            <person name="Culley D."/>
            <person name="Daum C."/>
            <person name="Ezra D."/>
            <person name="Gonzalez J."/>
            <person name="Henrissat B."/>
            <person name="Kuo A."/>
            <person name="Liang C."/>
            <person name="Lipzen A."/>
            <person name="Lutzoni F."/>
            <person name="Magnuson J."/>
            <person name="Mondo S."/>
            <person name="Nolan M."/>
            <person name="Ohm R."/>
            <person name="Pangilinan J."/>
            <person name="Park H.-J."/>
            <person name="Ramirez L."/>
            <person name="Alfaro M."/>
            <person name="Sun H."/>
            <person name="Tritt A."/>
            <person name="Yoshinaga Y."/>
            <person name="Zwiers L.-H."/>
            <person name="Turgeon B."/>
            <person name="Goodwin S."/>
            <person name="Spatafora J."/>
            <person name="Crous P."/>
            <person name="Grigoriev I."/>
        </authorList>
    </citation>
    <scope>NUCLEOTIDE SEQUENCE</scope>
    <source>
        <strain evidence="2">CBS 207.26</strain>
    </source>
</reference>
<evidence type="ECO:0008006" key="4">
    <source>
        <dbReference type="Google" id="ProtNLM"/>
    </source>
</evidence>
<dbReference type="EMBL" id="ML995210">
    <property type="protein sequence ID" value="KAF2174346.1"/>
    <property type="molecule type" value="Genomic_DNA"/>
</dbReference>
<dbReference type="Proteomes" id="UP000800200">
    <property type="component" value="Unassembled WGS sequence"/>
</dbReference>
<keyword evidence="3" id="KW-1185">Reference proteome</keyword>
<organism evidence="2 3">
    <name type="scientific">Zopfia rhizophila CBS 207.26</name>
    <dbReference type="NCBI Taxonomy" id="1314779"/>
    <lineage>
        <taxon>Eukaryota</taxon>
        <taxon>Fungi</taxon>
        <taxon>Dikarya</taxon>
        <taxon>Ascomycota</taxon>
        <taxon>Pezizomycotina</taxon>
        <taxon>Dothideomycetes</taxon>
        <taxon>Dothideomycetes incertae sedis</taxon>
        <taxon>Zopfiaceae</taxon>
        <taxon>Zopfia</taxon>
    </lineage>
</organism>
<accession>A0A6A6DH17</accession>